<name>A0A0F8Y1N8_9ZZZZ</name>
<dbReference type="AlphaFoldDB" id="A0A0F8Y1N8"/>
<organism evidence="1">
    <name type="scientific">marine sediment metagenome</name>
    <dbReference type="NCBI Taxonomy" id="412755"/>
    <lineage>
        <taxon>unclassified sequences</taxon>
        <taxon>metagenomes</taxon>
        <taxon>ecological metagenomes</taxon>
    </lineage>
</organism>
<accession>A0A0F8Y1N8</accession>
<comment type="caution">
    <text evidence="1">The sequence shown here is derived from an EMBL/GenBank/DDBJ whole genome shotgun (WGS) entry which is preliminary data.</text>
</comment>
<reference evidence="1" key="1">
    <citation type="journal article" date="2015" name="Nature">
        <title>Complex archaea that bridge the gap between prokaryotes and eukaryotes.</title>
        <authorList>
            <person name="Spang A."/>
            <person name="Saw J.H."/>
            <person name="Jorgensen S.L."/>
            <person name="Zaremba-Niedzwiedzka K."/>
            <person name="Martijn J."/>
            <person name="Lind A.E."/>
            <person name="van Eijk R."/>
            <person name="Schleper C."/>
            <person name="Guy L."/>
            <person name="Ettema T.J."/>
        </authorList>
    </citation>
    <scope>NUCLEOTIDE SEQUENCE</scope>
</reference>
<dbReference type="EMBL" id="LAZR01055943">
    <property type="protein sequence ID" value="KKK75277.1"/>
    <property type="molecule type" value="Genomic_DNA"/>
</dbReference>
<evidence type="ECO:0000313" key="1">
    <source>
        <dbReference type="EMBL" id="KKK75277.1"/>
    </source>
</evidence>
<gene>
    <name evidence="1" type="ORF">LCGC14_2875300</name>
</gene>
<protein>
    <submittedName>
        <fullName evidence="1">Uncharacterized protein</fullName>
    </submittedName>
</protein>
<sequence length="29" mass="3577">MQQLLSWVGSKWKDRFKIEDFMQNSGRFN</sequence>
<proteinExistence type="predicted"/>
<feature type="non-terminal residue" evidence="1">
    <location>
        <position position="29"/>
    </location>
</feature>